<accession>A0A152A5G7</accession>
<proteinExistence type="inferred from homology"/>
<dbReference type="FunCoup" id="A0A152A5G7">
    <property type="interactions" value="15"/>
</dbReference>
<comment type="caution">
    <text evidence="8">The sequence shown here is derived from an EMBL/GenBank/DDBJ whole genome shotgun (WGS) entry which is preliminary data.</text>
</comment>
<evidence type="ECO:0000259" key="7">
    <source>
        <dbReference type="PROSITE" id="PS51263"/>
    </source>
</evidence>
<sequence>MATCPLADEDYERYKKIKMQRTPLNTAITFRVDVKNEKTIIDEIIEDISLEKLQEELSESSPRYIAYVSKYTHPDGRCSYPIVFIYFMPRGISPAMAMTYSANKQNLVNRLEIMKSFDADNLETLTEPWLKEKLAFFK</sequence>
<dbReference type="Pfam" id="PF00241">
    <property type="entry name" value="Cofilin_ADF"/>
    <property type="match status" value="1"/>
</dbReference>
<evidence type="ECO:0000313" key="9">
    <source>
        <dbReference type="Proteomes" id="UP000076078"/>
    </source>
</evidence>
<dbReference type="PROSITE" id="PS51263">
    <property type="entry name" value="ADF_H"/>
    <property type="match status" value="1"/>
</dbReference>
<evidence type="ECO:0000256" key="6">
    <source>
        <dbReference type="PIRNR" id="PIRNR001788"/>
    </source>
</evidence>
<dbReference type="Proteomes" id="UP000076078">
    <property type="component" value="Unassembled WGS sequence"/>
</dbReference>
<dbReference type="GO" id="GO:0003779">
    <property type="term" value="F:actin binding"/>
    <property type="evidence" value="ECO:0007669"/>
    <property type="project" value="InterPro"/>
</dbReference>
<keyword evidence="4" id="KW-0963">Cytoplasm</keyword>
<dbReference type="InterPro" id="IPR029006">
    <property type="entry name" value="ADF-H/Gelsolin-like_dom_sf"/>
</dbReference>
<dbReference type="PIRSF" id="PIRSF001788">
    <property type="entry name" value="GMF-beta"/>
    <property type="match status" value="1"/>
</dbReference>
<protein>
    <submittedName>
        <fullName evidence="8">Putative actin binding protein</fullName>
    </submittedName>
</protein>
<evidence type="ECO:0000256" key="1">
    <source>
        <dbReference type="ARBA" id="ARBA00004123"/>
    </source>
</evidence>
<dbReference type="SMART" id="SM00102">
    <property type="entry name" value="ADF"/>
    <property type="match status" value="1"/>
</dbReference>
<dbReference type="GO" id="GO:0071933">
    <property type="term" value="F:Arp2/3 complex binding"/>
    <property type="evidence" value="ECO:0007669"/>
    <property type="project" value="InterPro"/>
</dbReference>
<dbReference type="InterPro" id="IPR011171">
    <property type="entry name" value="GMF"/>
</dbReference>
<evidence type="ECO:0000256" key="2">
    <source>
        <dbReference type="ARBA" id="ARBA00004496"/>
    </source>
</evidence>
<keyword evidence="5" id="KW-0539">Nucleus</keyword>
<dbReference type="AlphaFoldDB" id="A0A152A5G7"/>
<dbReference type="GO" id="GO:0005634">
    <property type="term" value="C:nucleus"/>
    <property type="evidence" value="ECO:0007669"/>
    <property type="project" value="UniProtKB-SubCell"/>
</dbReference>
<dbReference type="FunFam" id="3.40.20.10:FF:000026">
    <property type="entry name" value="Glia maturation factor"/>
    <property type="match status" value="1"/>
</dbReference>
<dbReference type="GO" id="GO:0034316">
    <property type="term" value="P:negative regulation of Arp2/3 complex-mediated actin nucleation"/>
    <property type="evidence" value="ECO:0007669"/>
    <property type="project" value="TreeGrafter"/>
</dbReference>
<dbReference type="OMA" id="EWKMLYA"/>
<dbReference type="SUPFAM" id="SSF55753">
    <property type="entry name" value="Actin depolymerizing proteins"/>
    <property type="match status" value="1"/>
</dbReference>
<reference evidence="8 9" key="1">
    <citation type="submission" date="2015-12" db="EMBL/GenBank/DDBJ databases">
        <title>Dictyostelia acquired genes for synthesis and detection of signals that induce cell-type specialization by lateral gene transfer from prokaryotes.</title>
        <authorList>
            <person name="Gloeckner G."/>
            <person name="Schaap P."/>
        </authorList>
    </citation>
    <scope>NUCLEOTIDE SEQUENCE [LARGE SCALE GENOMIC DNA]</scope>
    <source>
        <strain evidence="8 9">TK</strain>
    </source>
</reference>
<dbReference type="PANTHER" id="PTHR11249">
    <property type="entry name" value="GLIAL FACTOR NATURATION FACTOR"/>
    <property type="match status" value="1"/>
</dbReference>
<dbReference type="OrthoDB" id="3919494at2759"/>
<name>A0A152A5G7_TIELA</name>
<keyword evidence="9" id="KW-1185">Reference proteome</keyword>
<evidence type="ECO:0000313" key="8">
    <source>
        <dbReference type="EMBL" id="KYR01472.1"/>
    </source>
</evidence>
<gene>
    <name evidence="8" type="ORF">DLAC_01457</name>
</gene>
<evidence type="ECO:0000256" key="4">
    <source>
        <dbReference type="ARBA" id="ARBA00022490"/>
    </source>
</evidence>
<dbReference type="InterPro" id="IPR002108">
    <property type="entry name" value="ADF-H"/>
</dbReference>
<dbReference type="InParanoid" id="A0A152A5G7"/>
<dbReference type="STRING" id="361077.A0A152A5G7"/>
<feature type="domain" description="ADF-H" evidence="7">
    <location>
        <begin position="1"/>
        <end position="135"/>
    </location>
</feature>
<organism evidence="8 9">
    <name type="scientific">Tieghemostelium lacteum</name>
    <name type="common">Slime mold</name>
    <name type="synonym">Dictyostelium lacteum</name>
    <dbReference type="NCBI Taxonomy" id="361077"/>
    <lineage>
        <taxon>Eukaryota</taxon>
        <taxon>Amoebozoa</taxon>
        <taxon>Evosea</taxon>
        <taxon>Eumycetozoa</taxon>
        <taxon>Dictyostelia</taxon>
        <taxon>Dictyosteliales</taxon>
        <taxon>Raperosteliaceae</taxon>
        <taxon>Tieghemostelium</taxon>
    </lineage>
</organism>
<dbReference type="PANTHER" id="PTHR11249:SF2">
    <property type="entry name" value="GLIA MATURATION FACTOR"/>
    <property type="match status" value="1"/>
</dbReference>
<evidence type="ECO:0000256" key="5">
    <source>
        <dbReference type="ARBA" id="ARBA00023242"/>
    </source>
</evidence>
<dbReference type="GO" id="GO:0030864">
    <property type="term" value="C:cortical actin cytoskeleton"/>
    <property type="evidence" value="ECO:0007669"/>
    <property type="project" value="TreeGrafter"/>
</dbReference>
<dbReference type="GO" id="GO:0071846">
    <property type="term" value="P:actin filament debranching"/>
    <property type="evidence" value="ECO:0007669"/>
    <property type="project" value="InterPro"/>
</dbReference>
<comment type="subcellular location">
    <subcellularLocation>
        <location evidence="2">Cytoplasm</location>
    </subcellularLocation>
    <subcellularLocation>
        <location evidence="1">Nucleus</location>
    </subcellularLocation>
</comment>
<dbReference type="Gene3D" id="3.40.20.10">
    <property type="entry name" value="Severin"/>
    <property type="match status" value="1"/>
</dbReference>
<dbReference type="EMBL" id="LODT01000006">
    <property type="protein sequence ID" value="KYR01472.1"/>
    <property type="molecule type" value="Genomic_DNA"/>
</dbReference>
<comment type="similarity">
    <text evidence="3 6">Belongs to the actin-binding proteins ADF family. GMF subfamily.</text>
</comment>
<evidence type="ECO:0000256" key="3">
    <source>
        <dbReference type="ARBA" id="ARBA00010055"/>
    </source>
</evidence>